<sequence length="129" mass="14219">MTIQLEDIAPQLKAEKEQRESQKLEELRHTVGVGTAVATITGDSKWAIYLNHMNSLIESAERQVRGYEQSLSNGDFLGGQAYGQAKVKLSDSRGLLKGLKQSTDLLTILINQGEKAAQEIYELTKQGIS</sequence>
<reference evidence="1" key="1">
    <citation type="journal article" date="2015" name="Nature">
        <title>Complex archaea that bridge the gap between prokaryotes and eukaryotes.</title>
        <authorList>
            <person name="Spang A."/>
            <person name="Saw J.H."/>
            <person name="Jorgensen S.L."/>
            <person name="Zaremba-Niedzwiedzka K."/>
            <person name="Martijn J."/>
            <person name="Lind A.E."/>
            <person name="van Eijk R."/>
            <person name="Schleper C."/>
            <person name="Guy L."/>
            <person name="Ettema T.J."/>
        </authorList>
    </citation>
    <scope>NUCLEOTIDE SEQUENCE</scope>
</reference>
<organism evidence="1">
    <name type="scientific">marine sediment metagenome</name>
    <dbReference type="NCBI Taxonomy" id="412755"/>
    <lineage>
        <taxon>unclassified sequences</taxon>
        <taxon>metagenomes</taxon>
        <taxon>ecological metagenomes</taxon>
    </lineage>
</organism>
<proteinExistence type="predicted"/>
<comment type="caution">
    <text evidence="1">The sequence shown here is derived from an EMBL/GenBank/DDBJ whole genome shotgun (WGS) entry which is preliminary data.</text>
</comment>
<protein>
    <submittedName>
        <fullName evidence="1">Uncharacterized protein</fullName>
    </submittedName>
</protein>
<dbReference type="AlphaFoldDB" id="A0A0F8XJ55"/>
<accession>A0A0F8XJ55</accession>
<name>A0A0F8XJ55_9ZZZZ</name>
<evidence type="ECO:0000313" key="1">
    <source>
        <dbReference type="EMBL" id="KKK69162.1"/>
    </source>
</evidence>
<dbReference type="EMBL" id="LAZR01058787">
    <property type="protein sequence ID" value="KKK69162.1"/>
    <property type="molecule type" value="Genomic_DNA"/>
</dbReference>
<gene>
    <name evidence="1" type="ORF">LCGC14_2936790</name>
</gene>